<dbReference type="InterPro" id="IPR002213">
    <property type="entry name" value="UDP_glucos_trans"/>
</dbReference>
<organism evidence="3 4">
    <name type="scientific">Vicia faba</name>
    <name type="common">Broad bean</name>
    <name type="synonym">Faba vulgaris</name>
    <dbReference type="NCBI Taxonomy" id="3906"/>
    <lineage>
        <taxon>Eukaryota</taxon>
        <taxon>Viridiplantae</taxon>
        <taxon>Streptophyta</taxon>
        <taxon>Embryophyta</taxon>
        <taxon>Tracheophyta</taxon>
        <taxon>Spermatophyta</taxon>
        <taxon>Magnoliopsida</taxon>
        <taxon>eudicotyledons</taxon>
        <taxon>Gunneridae</taxon>
        <taxon>Pentapetalae</taxon>
        <taxon>rosids</taxon>
        <taxon>fabids</taxon>
        <taxon>Fabales</taxon>
        <taxon>Fabaceae</taxon>
        <taxon>Papilionoideae</taxon>
        <taxon>50 kb inversion clade</taxon>
        <taxon>NPAAA clade</taxon>
        <taxon>Hologalegina</taxon>
        <taxon>IRL clade</taxon>
        <taxon>Fabeae</taxon>
        <taxon>Vicia</taxon>
    </lineage>
</organism>
<protein>
    <submittedName>
        <fullName evidence="3">Uncharacterized protein</fullName>
    </submittedName>
</protein>
<keyword evidence="4" id="KW-1185">Reference proteome</keyword>
<dbReference type="Pfam" id="PF00201">
    <property type="entry name" value="UDPGT"/>
    <property type="match status" value="1"/>
</dbReference>
<evidence type="ECO:0000256" key="2">
    <source>
        <dbReference type="ARBA" id="ARBA00022679"/>
    </source>
</evidence>
<dbReference type="SUPFAM" id="SSF53756">
    <property type="entry name" value="UDP-Glycosyltransferase/glycogen phosphorylase"/>
    <property type="match status" value="1"/>
</dbReference>
<gene>
    <name evidence="3" type="ORF">VFH_IV127880</name>
</gene>
<proteinExistence type="inferred from homology"/>
<dbReference type="GO" id="GO:0035251">
    <property type="term" value="F:UDP-glucosyltransferase activity"/>
    <property type="evidence" value="ECO:0007669"/>
    <property type="project" value="InterPro"/>
</dbReference>
<evidence type="ECO:0000313" key="4">
    <source>
        <dbReference type="Proteomes" id="UP001157006"/>
    </source>
</evidence>
<dbReference type="AlphaFoldDB" id="A0AAV1AJZ5"/>
<comment type="similarity">
    <text evidence="1">Belongs to the UDP-glycosyltransferase family.</text>
</comment>
<sequence>MLKHSSVGCFVNHCGFGSMWESLMSDKQIVLVPHLADQVLNTKLLVGELEVAVEVERGETDGWISKESLSKAIRLVMDEGSEVGVRVKINHAKWKENGGTSVLINAYIDKFLQNLQHFSN</sequence>
<accession>A0AAV1AJZ5</accession>
<dbReference type="Gene3D" id="3.40.50.2000">
    <property type="entry name" value="Glycogen Phosphorylase B"/>
    <property type="match status" value="1"/>
</dbReference>
<dbReference type="Proteomes" id="UP001157006">
    <property type="component" value="Chromosome 4"/>
</dbReference>
<name>A0AAV1AJZ5_VICFA</name>
<evidence type="ECO:0000256" key="1">
    <source>
        <dbReference type="ARBA" id="ARBA00009995"/>
    </source>
</evidence>
<dbReference type="PANTHER" id="PTHR48049:SF91">
    <property type="entry name" value="UDP-GLYCOSYLTRANSFERASE 79B7-RELATED"/>
    <property type="match status" value="1"/>
</dbReference>
<dbReference type="InterPro" id="IPR050481">
    <property type="entry name" value="UDP-glycosyltransf_plant"/>
</dbReference>
<evidence type="ECO:0000313" key="3">
    <source>
        <dbReference type="EMBL" id="CAI8609330.1"/>
    </source>
</evidence>
<dbReference type="PANTHER" id="PTHR48049">
    <property type="entry name" value="GLYCOSYLTRANSFERASE"/>
    <property type="match status" value="1"/>
</dbReference>
<reference evidence="3 4" key="1">
    <citation type="submission" date="2023-01" db="EMBL/GenBank/DDBJ databases">
        <authorList>
            <person name="Kreplak J."/>
        </authorList>
    </citation>
    <scope>NUCLEOTIDE SEQUENCE [LARGE SCALE GENOMIC DNA]</scope>
</reference>
<keyword evidence="2" id="KW-0808">Transferase</keyword>
<dbReference type="EMBL" id="OX451739">
    <property type="protein sequence ID" value="CAI8609330.1"/>
    <property type="molecule type" value="Genomic_DNA"/>
</dbReference>